<name>A0A2L2LHC9_AGRTU</name>
<evidence type="ECO:0000313" key="2">
    <source>
        <dbReference type="Proteomes" id="UP000237717"/>
    </source>
</evidence>
<accession>A0A2L2LHC9</accession>
<evidence type="ECO:0000313" key="1">
    <source>
        <dbReference type="EMBL" id="AVH43719.1"/>
    </source>
</evidence>
<dbReference type="EMBL" id="CP026925">
    <property type="protein sequence ID" value="AVH43719.1"/>
    <property type="molecule type" value="Genomic_DNA"/>
</dbReference>
<proteinExistence type="predicted"/>
<dbReference type="SUPFAM" id="SSF81301">
    <property type="entry name" value="Nucleotidyltransferase"/>
    <property type="match status" value="1"/>
</dbReference>
<protein>
    <recommendedName>
        <fullName evidence="3">Poly A polymerase head domain-containing protein</fullName>
    </recommendedName>
</protein>
<dbReference type="AlphaFoldDB" id="A0A2L2LHC9"/>
<dbReference type="InterPro" id="IPR043519">
    <property type="entry name" value="NT_sf"/>
</dbReference>
<sequence length="263" mass="30038">MTVASKKHIVKRRMDDYVWRDNTLASRRLRKVLESHFQRFDNIAIVGGMVRDFARVGKTGFVSDVDLVIDAPADEVADTAHASGAKGNAFGGFSISEPGWSLDFWALETTWAVRKGHVQANSLRDFTRSTFFDYDAIMYDVRRRTIVCDDGYLEGLHNRVMDVNLLPNPTTVGNLFRAVRRILLWELSPGPCLTRFIVDNLTDANFSDIVKADKRKSASPFLHKYQNALDLRDAVICPENRRRMSTYYGQQLRLPGFERDERA</sequence>
<evidence type="ECO:0008006" key="3">
    <source>
        <dbReference type="Google" id="ProtNLM"/>
    </source>
</evidence>
<organism evidence="1 2">
    <name type="scientific">Agrobacterium tumefaciens</name>
    <dbReference type="NCBI Taxonomy" id="358"/>
    <lineage>
        <taxon>Bacteria</taxon>
        <taxon>Pseudomonadati</taxon>
        <taxon>Pseudomonadota</taxon>
        <taxon>Alphaproteobacteria</taxon>
        <taxon>Hyphomicrobiales</taxon>
        <taxon>Rhizobiaceae</taxon>
        <taxon>Rhizobium/Agrobacterium group</taxon>
        <taxon>Agrobacterium</taxon>
        <taxon>Agrobacterium tumefaciens complex</taxon>
    </lineage>
</organism>
<gene>
    <name evidence="1" type="ORF">At1D1609_36660</name>
</gene>
<dbReference type="RefSeq" id="WP_174016236.1">
    <property type="nucleotide sequence ID" value="NZ_CP026925.1"/>
</dbReference>
<dbReference type="Gene3D" id="3.30.460.10">
    <property type="entry name" value="Beta Polymerase, domain 2"/>
    <property type="match status" value="1"/>
</dbReference>
<reference evidence="1 2" key="1">
    <citation type="submission" date="2018-02" db="EMBL/GenBank/DDBJ databases">
        <title>Complete genome sequence of Agrobacterium tumefaciens 1D1609.</title>
        <authorList>
            <person name="Cho S.-T."/>
            <person name="Haryono M."/>
            <person name="Chang H.-H."/>
            <person name="Santos M.N."/>
            <person name="Lai E.-M."/>
            <person name="Kuo C.-H."/>
        </authorList>
    </citation>
    <scope>NUCLEOTIDE SEQUENCE [LARGE SCALE GENOMIC DNA]</scope>
    <source>
        <strain evidence="1 2">1D1609</strain>
    </source>
</reference>
<dbReference type="Proteomes" id="UP000237717">
    <property type="component" value="Chromosome II"/>
</dbReference>